<evidence type="ECO:0000256" key="1">
    <source>
        <dbReference type="ARBA" id="ARBA00004286"/>
    </source>
</evidence>
<comment type="caution">
    <text evidence="6">The sequence shown here is derived from an EMBL/GenBank/DDBJ whole genome shotgun (WGS) entry which is preliminary data.</text>
</comment>
<dbReference type="SUPFAM" id="SSF47113">
    <property type="entry name" value="Histone-fold"/>
    <property type="match status" value="1"/>
</dbReference>
<evidence type="ECO:0000256" key="2">
    <source>
        <dbReference type="ARBA" id="ARBA00010343"/>
    </source>
</evidence>
<organism evidence="6 7">
    <name type="scientific">Discina gigas</name>
    <dbReference type="NCBI Taxonomy" id="1032678"/>
    <lineage>
        <taxon>Eukaryota</taxon>
        <taxon>Fungi</taxon>
        <taxon>Dikarya</taxon>
        <taxon>Ascomycota</taxon>
        <taxon>Pezizomycotina</taxon>
        <taxon>Pezizomycetes</taxon>
        <taxon>Pezizales</taxon>
        <taxon>Discinaceae</taxon>
        <taxon>Discina</taxon>
    </lineage>
</organism>
<keyword evidence="4" id="KW-0238">DNA-binding</keyword>
<dbReference type="EMBL" id="JBBBZM010000047">
    <property type="protein sequence ID" value="KAL0636585.1"/>
    <property type="molecule type" value="Genomic_DNA"/>
</dbReference>
<keyword evidence="3" id="KW-0158">Chromosome</keyword>
<comment type="similarity">
    <text evidence="2">Belongs to the histone H3 family.</text>
</comment>
<sequence length="111" mass="12821">MPPRARPPGRRRRPGVVALSEIRRFQRSTRLLIPRLPFQRLVREVTEDCMGNGELRFQSEGLAALQEATEAYLIHLLEDANLIAIHCRRVTIMQRDMQLARRIRGHWGGLG</sequence>
<dbReference type="SMART" id="SM00428">
    <property type="entry name" value="H3"/>
    <property type="match status" value="1"/>
</dbReference>
<dbReference type="InterPro" id="IPR009072">
    <property type="entry name" value="Histone-fold"/>
</dbReference>
<keyword evidence="7" id="KW-1185">Reference proteome</keyword>
<dbReference type="PANTHER" id="PTHR45810">
    <property type="entry name" value="HISTONE H3.2"/>
    <property type="match status" value="1"/>
</dbReference>
<dbReference type="Pfam" id="PF00125">
    <property type="entry name" value="Histone"/>
    <property type="match status" value="1"/>
</dbReference>
<gene>
    <name evidence="6" type="primary">CSE4_2</name>
    <name evidence="6" type="ORF">Q9L58_004430</name>
</gene>
<dbReference type="PROSITE" id="PS00959">
    <property type="entry name" value="HISTONE_H3_2"/>
    <property type="match status" value="1"/>
</dbReference>
<name>A0ABR3GKX8_9PEZI</name>
<protein>
    <submittedName>
        <fullName evidence="6">Centromeric DNA-binding histone H3-like protein cse4</fullName>
    </submittedName>
</protein>
<accession>A0ABR3GKX8</accession>
<feature type="domain" description="Core Histone H2A/H2B/H3" evidence="5">
    <location>
        <begin position="14"/>
        <end position="103"/>
    </location>
</feature>
<dbReference type="Gene3D" id="1.10.20.10">
    <property type="entry name" value="Histone, subunit A"/>
    <property type="match status" value="1"/>
</dbReference>
<evidence type="ECO:0000256" key="4">
    <source>
        <dbReference type="ARBA" id="ARBA00023269"/>
    </source>
</evidence>
<dbReference type="InterPro" id="IPR000164">
    <property type="entry name" value="Histone_H3/CENP-A"/>
</dbReference>
<dbReference type="Proteomes" id="UP001447188">
    <property type="component" value="Unassembled WGS sequence"/>
</dbReference>
<dbReference type="PRINTS" id="PR00622">
    <property type="entry name" value="HISTONEH3"/>
</dbReference>
<dbReference type="InterPro" id="IPR007125">
    <property type="entry name" value="H2A/H2B/H3"/>
</dbReference>
<evidence type="ECO:0000259" key="5">
    <source>
        <dbReference type="Pfam" id="PF00125"/>
    </source>
</evidence>
<comment type="subcellular location">
    <subcellularLocation>
        <location evidence="1">Chromosome</location>
    </subcellularLocation>
</comment>
<evidence type="ECO:0000313" key="6">
    <source>
        <dbReference type="EMBL" id="KAL0636585.1"/>
    </source>
</evidence>
<reference evidence="6 7" key="1">
    <citation type="submission" date="2024-02" db="EMBL/GenBank/DDBJ databases">
        <title>Discinaceae phylogenomics.</title>
        <authorList>
            <person name="Dirks A.C."/>
            <person name="James T.Y."/>
        </authorList>
    </citation>
    <scope>NUCLEOTIDE SEQUENCE [LARGE SCALE GENOMIC DNA]</scope>
    <source>
        <strain evidence="6 7">ACD0624</strain>
    </source>
</reference>
<dbReference type="CDD" id="cd22911">
    <property type="entry name" value="HFD_H3"/>
    <property type="match status" value="1"/>
</dbReference>
<evidence type="ECO:0000313" key="7">
    <source>
        <dbReference type="Proteomes" id="UP001447188"/>
    </source>
</evidence>
<keyword evidence="4" id="KW-0544">Nucleosome core</keyword>
<evidence type="ECO:0000256" key="3">
    <source>
        <dbReference type="ARBA" id="ARBA00022454"/>
    </source>
</evidence>
<proteinExistence type="inferred from homology"/>